<name>A0AAJ6QSP7_9ACAR</name>
<feature type="domain" description="Glucose-methanol-choline oxidoreductase N-terminal" evidence="8">
    <location>
        <begin position="165"/>
        <end position="188"/>
    </location>
</feature>
<evidence type="ECO:0000313" key="10">
    <source>
        <dbReference type="RefSeq" id="XP_003742566.1"/>
    </source>
</evidence>
<dbReference type="Gene3D" id="3.50.50.60">
    <property type="entry name" value="FAD/NAD(P)-binding domain"/>
    <property type="match status" value="1"/>
</dbReference>
<dbReference type="SUPFAM" id="SSF54373">
    <property type="entry name" value="FAD-linked reductases, C-terminal domain"/>
    <property type="match status" value="1"/>
</dbReference>
<evidence type="ECO:0000259" key="8">
    <source>
        <dbReference type="PROSITE" id="PS00623"/>
    </source>
</evidence>
<evidence type="ECO:0000256" key="1">
    <source>
        <dbReference type="ARBA" id="ARBA00001974"/>
    </source>
</evidence>
<accession>A0AAJ6QSP7</accession>
<evidence type="ECO:0000256" key="4">
    <source>
        <dbReference type="ARBA" id="ARBA00022827"/>
    </source>
</evidence>
<feature type="binding site" evidence="6">
    <location>
        <begin position="639"/>
        <end position="640"/>
    </location>
    <ligand>
        <name>FAD</name>
        <dbReference type="ChEBI" id="CHEBI:57692"/>
    </ligand>
</feature>
<dbReference type="InterPro" id="IPR000172">
    <property type="entry name" value="GMC_OxRdtase_N"/>
</dbReference>
<dbReference type="PROSITE" id="PS00623">
    <property type="entry name" value="GMC_OXRED_1"/>
    <property type="match status" value="1"/>
</dbReference>
<evidence type="ECO:0000256" key="7">
    <source>
        <dbReference type="RuleBase" id="RU003968"/>
    </source>
</evidence>
<dbReference type="PIRSF" id="PIRSF000137">
    <property type="entry name" value="Alcohol_oxidase"/>
    <property type="match status" value="1"/>
</dbReference>
<dbReference type="InterPro" id="IPR036188">
    <property type="entry name" value="FAD/NAD-bd_sf"/>
</dbReference>
<keyword evidence="4 6" id="KW-0274">FAD</keyword>
<evidence type="ECO:0000256" key="2">
    <source>
        <dbReference type="ARBA" id="ARBA00010790"/>
    </source>
</evidence>
<dbReference type="PANTHER" id="PTHR11552:SF147">
    <property type="entry name" value="CHOLINE DEHYDROGENASE, MITOCHONDRIAL"/>
    <property type="match status" value="1"/>
</dbReference>
<comment type="cofactor">
    <cofactor evidence="1 6">
        <name>FAD</name>
        <dbReference type="ChEBI" id="CHEBI:57692"/>
    </cofactor>
</comment>
<dbReference type="Pfam" id="PF05199">
    <property type="entry name" value="GMC_oxred_C"/>
    <property type="match status" value="1"/>
</dbReference>
<dbReference type="SUPFAM" id="SSF51905">
    <property type="entry name" value="FAD/NAD(P)-binding domain"/>
    <property type="match status" value="1"/>
</dbReference>
<sequence length="705" mass="77746">MAGIFLGAVRTVEDVVYRLSPDYLPPFDFIANTFQILTGPQFVVIADLAIRIAIFLLIGTPRQFQLSPSAYETTNLLSTYDYIVVGGGTTGAMVANRLVSNTNGTVLLIEAGEANNYLNIFPYINSLNINDDHFGMNWHLRTTPQPNSHEYTDANMERTSYEGGGKGLGGTSMINWQIYSRGFDTDYDLYESKYGATGWNYESMLAAMKRSAYQNGYDGFEPDASLHSLEKDPNAEQISVSIASQDEIEGIVDSFLEAGAQVTNSKVLEDHNSNQEGFARMQFAVQENGYVGHAGRRFIYPIRNNENDPRNERLHIILRAEAQKIGFSGSRGDIRASSVTVEQDSELRTFMASKEIIVTAGFYGTPTVLLKSGVGPKSELEVMGVDEVLAVEGVGKNLHNHQASMPFPVTFTQGKNFSDLSIKQVVGAFVEGKGRWRSDNSVTAIGFDTVRSDVVESSEDRPNIEYILYYQSAASDSARRVLLNGNGLREEIWEDYYLNTYGGTRFFPNPSVFASATLLHPETRGTVTIRSGETRINYAYLSYPSELEAIALANVKLVRILYTAYAKDGGLLPNKALVGCQEEFDAWVGDADPNDIYQKYQDCISQTGANVDSCLENSVTNEELAYQKCYIQKMTSTTWHMGGTARIGDCSDELAVVDNRCRVCGIPNLRVSDASVLPEPLSGHNIATLYGIAQKCSESIIEDNA</sequence>
<feature type="binding site" evidence="6">
    <location>
        <position position="171"/>
    </location>
    <ligand>
        <name>FAD</name>
        <dbReference type="ChEBI" id="CHEBI:57692"/>
    </ligand>
</feature>
<protein>
    <submittedName>
        <fullName evidence="10">Uncharacterized protein LOC100907277</fullName>
    </submittedName>
</protein>
<dbReference type="AlphaFoldDB" id="A0AAJ6QSP7"/>
<evidence type="ECO:0000256" key="5">
    <source>
        <dbReference type="PIRSR" id="PIRSR000137-1"/>
    </source>
</evidence>
<dbReference type="PANTHER" id="PTHR11552">
    <property type="entry name" value="GLUCOSE-METHANOL-CHOLINE GMC OXIDOREDUCTASE"/>
    <property type="match status" value="1"/>
</dbReference>
<dbReference type="Proteomes" id="UP000694867">
    <property type="component" value="Unplaced"/>
</dbReference>
<feature type="active site" description="Proton acceptor" evidence="5">
    <location>
        <position position="684"/>
    </location>
</feature>
<dbReference type="GO" id="GO:0016614">
    <property type="term" value="F:oxidoreductase activity, acting on CH-OH group of donors"/>
    <property type="evidence" value="ECO:0007669"/>
    <property type="project" value="InterPro"/>
</dbReference>
<reference evidence="10" key="1">
    <citation type="submission" date="2025-08" db="UniProtKB">
        <authorList>
            <consortium name="RefSeq"/>
        </authorList>
    </citation>
    <scope>IDENTIFICATION</scope>
</reference>
<evidence type="ECO:0000256" key="6">
    <source>
        <dbReference type="PIRSR" id="PIRSR000137-2"/>
    </source>
</evidence>
<dbReference type="GO" id="GO:0050660">
    <property type="term" value="F:flavin adenine dinucleotide binding"/>
    <property type="evidence" value="ECO:0007669"/>
    <property type="project" value="InterPro"/>
</dbReference>
<feature type="binding site" evidence="6">
    <location>
        <begin position="89"/>
        <end position="90"/>
    </location>
    <ligand>
        <name>FAD</name>
        <dbReference type="ChEBI" id="CHEBI:57692"/>
    </ligand>
</feature>
<keyword evidence="3 7" id="KW-0285">Flavoprotein</keyword>
<dbReference type="Gene3D" id="3.30.560.10">
    <property type="entry name" value="Glucose Oxidase, domain 3"/>
    <property type="match status" value="1"/>
</dbReference>
<evidence type="ECO:0000313" key="9">
    <source>
        <dbReference type="Proteomes" id="UP000694867"/>
    </source>
</evidence>
<comment type="similarity">
    <text evidence="2 7">Belongs to the GMC oxidoreductase family.</text>
</comment>
<dbReference type="Pfam" id="PF00732">
    <property type="entry name" value="GMC_oxred_N"/>
    <property type="match status" value="1"/>
</dbReference>
<dbReference type="InterPro" id="IPR007867">
    <property type="entry name" value="GMC_OxRtase_C"/>
</dbReference>
<dbReference type="GeneID" id="100907277"/>
<dbReference type="RefSeq" id="XP_003742566.1">
    <property type="nucleotide sequence ID" value="XM_003742518.2"/>
</dbReference>
<keyword evidence="9" id="KW-1185">Reference proteome</keyword>
<organism evidence="9 10">
    <name type="scientific">Galendromus occidentalis</name>
    <name type="common">western predatory mite</name>
    <dbReference type="NCBI Taxonomy" id="34638"/>
    <lineage>
        <taxon>Eukaryota</taxon>
        <taxon>Metazoa</taxon>
        <taxon>Ecdysozoa</taxon>
        <taxon>Arthropoda</taxon>
        <taxon>Chelicerata</taxon>
        <taxon>Arachnida</taxon>
        <taxon>Acari</taxon>
        <taxon>Parasitiformes</taxon>
        <taxon>Mesostigmata</taxon>
        <taxon>Gamasina</taxon>
        <taxon>Phytoseioidea</taxon>
        <taxon>Phytoseiidae</taxon>
        <taxon>Typhlodrominae</taxon>
        <taxon>Galendromus</taxon>
    </lineage>
</organism>
<proteinExistence type="inferred from homology"/>
<dbReference type="InterPro" id="IPR012132">
    <property type="entry name" value="GMC_OxRdtase"/>
</dbReference>
<feature type="active site" description="Proton donor" evidence="5">
    <location>
        <position position="640"/>
    </location>
</feature>
<gene>
    <name evidence="10" type="primary">LOC100907277</name>
</gene>
<evidence type="ECO:0000256" key="3">
    <source>
        <dbReference type="ARBA" id="ARBA00022630"/>
    </source>
</evidence>
<dbReference type="KEGG" id="goe:100907277"/>